<evidence type="ECO:0000259" key="1">
    <source>
        <dbReference type="Pfam" id="PF03372"/>
    </source>
</evidence>
<proteinExistence type="predicted"/>
<comment type="caution">
    <text evidence="2">The sequence shown here is derived from an EMBL/GenBank/DDBJ whole genome shotgun (WGS) entry which is preliminary data.</text>
</comment>
<keyword evidence="3" id="KW-1185">Reference proteome</keyword>
<evidence type="ECO:0000313" key="3">
    <source>
        <dbReference type="Proteomes" id="UP001318860"/>
    </source>
</evidence>
<feature type="domain" description="Endonuclease/exonuclease/phosphatase" evidence="1">
    <location>
        <begin position="7"/>
        <end position="201"/>
    </location>
</feature>
<dbReference type="InterPro" id="IPR036691">
    <property type="entry name" value="Endo/exonu/phosph_ase_sf"/>
</dbReference>
<gene>
    <name evidence="2" type="ORF">DH2020_040408</name>
</gene>
<organism evidence="2 3">
    <name type="scientific">Rehmannia glutinosa</name>
    <name type="common">Chinese foxglove</name>
    <dbReference type="NCBI Taxonomy" id="99300"/>
    <lineage>
        <taxon>Eukaryota</taxon>
        <taxon>Viridiplantae</taxon>
        <taxon>Streptophyta</taxon>
        <taxon>Embryophyta</taxon>
        <taxon>Tracheophyta</taxon>
        <taxon>Spermatophyta</taxon>
        <taxon>Magnoliopsida</taxon>
        <taxon>eudicotyledons</taxon>
        <taxon>Gunneridae</taxon>
        <taxon>Pentapetalae</taxon>
        <taxon>asterids</taxon>
        <taxon>lamiids</taxon>
        <taxon>Lamiales</taxon>
        <taxon>Orobanchaceae</taxon>
        <taxon>Rehmannieae</taxon>
        <taxon>Rehmannia</taxon>
    </lineage>
</organism>
<accession>A0ABR0UU83</accession>
<dbReference type="SUPFAM" id="SSF56219">
    <property type="entry name" value="DNase I-like"/>
    <property type="match status" value="1"/>
</dbReference>
<evidence type="ECO:0000313" key="2">
    <source>
        <dbReference type="EMBL" id="KAK6125851.1"/>
    </source>
</evidence>
<reference evidence="2 3" key="1">
    <citation type="journal article" date="2021" name="Comput. Struct. Biotechnol. J.">
        <title>De novo genome assembly of the potent medicinal plant Rehmannia glutinosa using nanopore technology.</title>
        <authorList>
            <person name="Ma L."/>
            <person name="Dong C."/>
            <person name="Song C."/>
            <person name="Wang X."/>
            <person name="Zheng X."/>
            <person name="Niu Y."/>
            <person name="Chen S."/>
            <person name="Feng W."/>
        </authorList>
    </citation>
    <scope>NUCLEOTIDE SEQUENCE [LARGE SCALE GENOMIC DNA]</scope>
    <source>
        <strain evidence="2">DH-2019</strain>
    </source>
</reference>
<dbReference type="EMBL" id="JABTTQ020002091">
    <property type="protein sequence ID" value="KAK6125851.1"/>
    <property type="molecule type" value="Genomic_DNA"/>
</dbReference>
<dbReference type="Gene3D" id="3.60.10.10">
    <property type="entry name" value="Endonuclease/exonuclease/phosphatase"/>
    <property type="match status" value="1"/>
</dbReference>
<dbReference type="Proteomes" id="UP001318860">
    <property type="component" value="Unassembled WGS sequence"/>
</dbReference>
<dbReference type="Pfam" id="PF03372">
    <property type="entry name" value="Exo_endo_phos"/>
    <property type="match status" value="1"/>
</dbReference>
<protein>
    <recommendedName>
        <fullName evidence="1">Endonuclease/exonuclease/phosphatase domain-containing protein</fullName>
    </recommendedName>
</protein>
<dbReference type="PANTHER" id="PTHR35218">
    <property type="entry name" value="RNASE H DOMAIN-CONTAINING PROTEIN"/>
    <property type="match status" value="1"/>
</dbReference>
<dbReference type="InterPro" id="IPR005135">
    <property type="entry name" value="Endo/exonuclease/phosphatase"/>
</dbReference>
<name>A0ABR0UU83_REHGL</name>
<sequence length="256" mass="29642">MSLPILVWNVRGIGNDPTSRHVKLLCRNHNTLILAILEPMSGSDFHLYCRKLGFYFGVSNHNNKIWVFWKKCVTRQVLSDNAQSIDMQFSSPIFPTSFSTSFIYAKSTRIERRDLWNDLRTSAQSFTNMPWLVGGDFNCFLAPEERIGSNTNRNQDMIEFGQMISDVGLVDAGFEGNSMHTWFRNNLMERLDRILLNGPWDDLFAKSSSPISLEFTRPCPFLFHASLTIIKTPMAFRYMKMWARHPSFLPTLWPKV</sequence>
<dbReference type="PANTHER" id="PTHR35218:SF9">
    <property type="entry name" value="ENDONUCLEASE_EXONUCLEASE_PHOSPHATASE DOMAIN-CONTAINING PROTEIN"/>
    <property type="match status" value="1"/>
</dbReference>